<organism evidence="2">
    <name type="scientific">Sesamum latifolium</name>
    <dbReference type="NCBI Taxonomy" id="2727402"/>
    <lineage>
        <taxon>Eukaryota</taxon>
        <taxon>Viridiplantae</taxon>
        <taxon>Streptophyta</taxon>
        <taxon>Embryophyta</taxon>
        <taxon>Tracheophyta</taxon>
        <taxon>Spermatophyta</taxon>
        <taxon>Magnoliopsida</taxon>
        <taxon>eudicotyledons</taxon>
        <taxon>Gunneridae</taxon>
        <taxon>Pentapetalae</taxon>
        <taxon>asterids</taxon>
        <taxon>lamiids</taxon>
        <taxon>Lamiales</taxon>
        <taxon>Pedaliaceae</taxon>
        <taxon>Sesamum</taxon>
    </lineage>
</organism>
<feature type="domain" description="Endonuclease/exonuclease/phosphatase" evidence="1">
    <location>
        <begin position="8"/>
        <end position="153"/>
    </location>
</feature>
<gene>
    <name evidence="2" type="ORF">Slati_4192600</name>
</gene>
<dbReference type="GO" id="GO:0003824">
    <property type="term" value="F:catalytic activity"/>
    <property type="evidence" value="ECO:0007669"/>
    <property type="project" value="InterPro"/>
</dbReference>
<reference evidence="2" key="2">
    <citation type="journal article" date="2024" name="Plant">
        <title>Genomic evolution and insights into agronomic trait innovations of Sesamum species.</title>
        <authorList>
            <person name="Miao H."/>
            <person name="Wang L."/>
            <person name="Qu L."/>
            <person name="Liu H."/>
            <person name="Sun Y."/>
            <person name="Le M."/>
            <person name="Wang Q."/>
            <person name="Wei S."/>
            <person name="Zheng Y."/>
            <person name="Lin W."/>
            <person name="Duan Y."/>
            <person name="Cao H."/>
            <person name="Xiong S."/>
            <person name="Wang X."/>
            <person name="Wei L."/>
            <person name="Li C."/>
            <person name="Ma Q."/>
            <person name="Ju M."/>
            <person name="Zhao R."/>
            <person name="Li G."/>
            <person name="Mu C."/>
            <person name="Tian Q."/>
            <person name="Mei H."/>
            <person name="Zhang T."/>
            <person name="Gao T."/>
            <person name="Zhang H."/>
        </authorList>
    </citation>
    <scope>NUCLEOTIDE SEQUENCE</scope>
    <source>
        <strain evidence="2">KEN1</strain>
    </source>
</reference>
<dbReference type="PANTHER" id="PTHR33710:SF86">
    <property type="entry name" value="VIRAL MOVEMENT PROTEIN"/>
    <property type="match status" value="1"/>
</dbReference>
<evidence type="ECO:0000313" key="2">
    <source>
        <dbReference type="EMBL" id="KAL0401627.1"/>
    </source>
</evidence>
<dbReference type="Gene3D" id="3.60.10.10">
    <property type="entry name" value="Endonuclease/exonuclease/phosphatase"/>
    <property type="match status" value="1"/>
</dbReference>
<proteinExistence type="predicted"/>
<reference evidence="2" key="1">
    <citation type="submission" date="2020-06" db="EMBL/GenBank/DDBJ databases">
        <authorList>
            <person name="Li T."/>
            <person name="Hu X."/>
            <person name="Zhang T."/>
            <person name="Song X."/>
            <person name="Zhang H."/>
            <person name="Dai N."/>
            <person name="Sheng W."/>
            <person name="Hou X."/>
            <person name="Wei L."/>
        </authorList>
    </citation>
    <scope>NUCLEOTIDE SEQUENCE</scope>
    <source>
        <strain evidence="2">KEN1</strain>
        <tissue evidence="2">Leaf</tissue>
    </source>
</reference>
<sequence>MYGIRVNSRGKGGGLALLWNKSSFVNLLSFLDSHIDTVIQLDEGEDSWRFIGFYGEPETSNRSTSWNLLRRLSGLSTLLWVCAGDFNAILVDSEKKGAAITPPWQLRDFRETLNDSGLFDIGFEGFPFTWANNREEPHTIWKRLDRACTNAAWFSK</sequence>
<dbReference type="PANTHER" id="PTHR33710">
    <property type="entry name" value="BNAC02G09200D PROTEIN"/>
    <property type="match status" value="1"/>
</dbReference>
<evidence type="ECO:0000259" key="1">
    <source>
        <dbReference type="Pfam" id="PF03372"/>
    </source>
</evidence>
<dbReference type="EMBL" id="JACGWN010000015">
    <property type="protein sequence ID" value="KAL0401627.1"/>
    <property type="molecule type" value="Genomic_DNA"/>
</dbReference>
<name>A0AAW2TAK2_9LAMI</name>
<dbReference type="AlphaFoldDB" id="A0AAW2TAK2"/>
<dbReference type="Pfam" id="PF03372">
    <property type="entry name" value="Exo_endo_phos"/>
    <property type="match status" value="1"/>
</dbReference>
<protein>
    <recommendedName>
        <fullName evidence="1">Endonuclease/exonuclease/phosphatase domain-containing protein</fullName>
    </recommendedName>
</protein>
<dbReference type="SUPFAM" id="SSF56219">
    <property type="entry name" value="DNase I-like"/>
    <property type="match status" value="1"/>
</dbReference>
<accession>A0AAW2TAK2</accession>
<comment type="caution">
    <text evidence="2">The sequence shown here is derived from an EMBL/GenBank/DDBJ whole genome shotgun (WGS) entry which is preliminary data.</text>
</comment>
<dbReference type="InterPro" id="IPR036691">
    <property type="entry name" value="Endo/exonu/phosph_ase_sf"/>
</dbReference>
<dbReference type="InterPro" id="IPR005135">
    <property type="entry name" value="Endo/exonuclease/phosphatase"/>
</dbReference>